<keyword evidence="5" id="KW-1185">Reference proteome</keyword>
<sequence length="256" mass="28275">MAPPNGRVCTTDVNWMRAVDDLHPHSDAVRSETKQEDMLNRPSDFAVNQLKKFGWSEGDGLGKNKNGISEPIKASMKFSRRGLGATYQTAEIDGLLWSSVYEKALSPVVVSNTFIWPKVEFVSAAAFQVDESPNCRKRELVTIKPKPQRTHGKSKDVSMSQERRKRKRRECGGVSVKDIGDCVEMGEEKDRGTQAVKKMKCPREATGAKEGVNMRSFLNSLSGTCLLELGNGRTGHPAARFGIRCGGKLARAAKYL</sequence>
<organism evidence="6">
    <name type="scientific">Hydatigena taeniaeformis</name>
    <name type="common">Feline tapeworm</name>
    <name type="synonym">Taenia taeniaeformis</name>
    <dbReference type="NCBI Taxonomy" id="6205"/>
    <lineage>
        <taxon>Eukaryota</taxon>
        <taxon>Metazoa</taxon>
        <taxon>Spiralia</taxon>
        <taxon>Lophotrochozoa</taxon>
        <taxon>Platyhelminthes</taxon>
        <taxon>Cestoda</taxon>
        <taxon>Eucestoda</taxon>
        <taxon>Cyclophyllidea</taxon>
        <taxon>Taeniidae</taxon>
        <taxon>Hydatigera</taxon>
    </lineage>
</organism>
<dbReference type="OrthoDB" id="10019757at2759"/>
<dbReference type="AlphaFoldDB" id="A0A0R3WT74"/>
<name>A0A0R3WT74_HYDTA</name>
<proteinExistence type="predicted"/>
<dbReference type="PROSITE" id="PS50174">
    <property type="entry name" value="G_PATCH"/>
    <property type="match status" value="1"/>
</dbReference>
<protein>
    <recommendedName>
        <fullName evidence="1">G patch domain-containing protein 4</fullName>
    </recommendedName>
</protein>
<dbReference type="Proteomes" id="UP000274429">
    <property type="component" value="Unassembled WGS sequence"/>
</dbReference>
<evidence type="ECO:0000256" key="2">
    <source>
        <dbReference type="SAM" id="MobiDB-lite"/>
    </source>
</evidence>
<dbReference type="SMART" id="SM00443">
    <property type="entry name" value="G_patch"/>
    <property type="match status" value="1"/>
</dbReference>
<evidence type="ECO:0000259" key="3">
    <source>
        <dbReference type="PROSITE" id="PS50174"/>
    </source>
</evidence>
<dbReference type="InterPro" id="IPR050656">
    <property type="entry name" value="PINX1"/>
</dbReference>
<dbReference type="STRING" id="6205.A0A0R3WT74"/>
<evidence type="ECO:0000256" key="1">
    <source>
        <dbReference type="ARBA" id="ARBA00040365"/>
    </source>
</evidence>
<dbReference type="WBParaSite" id="TTAC_0000396401-mRNA-1">
    <property type="protein sequence ID" value="TTAC_0000396401-mRNA-1"/>
    <property type="gene ID" value="TTAC_0000396401"/>
</dbReference>
<dbReference type="GO" id="GO:0003676">
    <property type="term" value="F:nucleic acid binding"/>
    <property type="evidence" value="ECO:0007669"/>
    <property type="project" value="InterPro"/>
</dbReference>
<dbReference type="PANTHER" id="PTHR23149:SF9">
    <property type="entry name" value="G PATCH DOMAIN-CONTAINING PROTEIN 4"/>
    <property type="match status" value="1"/>
</dbReference>
<dbReference type="Pfam" id="PF01585">
    <property type="entry name" value="G-patch"/>
    <property type="match status" value="1"/>
</dbReference>
<gene>
    <name evidence="4" type="ORF">TTAC_LOCUS3948</name>
</gene>
<reference evidence="4 5" key="2">
    <citation type="submission" date="2018-11" db="EMBL/GenBank/DDBJ databases">
        <authorList>
            <consortium name="Pathogen Informatics"/>
        </authorList>
    </citation>
    <scope>NUCLEOTIDE SEQUENCE [LARGE SCALE GENOMIC DNA]</scope>
</reference>
<accession>A0A0R3WT74</accession>
<dbReference type="InterPro" id="IPR000467">
    <property type="entry name" value="G_patch_dom"/>
</dbReference>
<evidence type="ECO:0000313" key="5">
    <source>
        <dbReference type="Proteomes" id="UP000274429"/>
    </source>
</evidence>
<reference evidence="6" key="1">
    <citation type="submission" date="2017-02" db="UniProtKB">
        <authorList>
            <consortium name="WormBaseParasite"/>
        </authorList>
    </citation>
    <scope>IDENTIFICATION</scope>
</reference>
<dbReference type="PANTHER" id="PTHR23149">
    <property type="entry name" value="G PATCH DOMAIN CONTAINING PROTEIN"/>
    <property type="match status" value="1"/>
</dbReference>
<dbReference type="EMBL" id="UYWX01003341">
    <property type="protein sequence ID" value="VDM23826.1"/>
    <property type="molecule type" value="Genomic_DNA"/>
</dbReference>
<evidence type="ECO:0000313" key="6">
    <source>
        <dbReference type="WBParaSite" id="TTAC_0000396401-mRNA-1"/>
    </source>
</evidence>
<feature type="domain" description="G-patch" evidence="3">
    <location>
        <begin position="42"/>
        <end position="88"/>
    </location>
</feature>
<evidence type="ECO:0000313" key="4">
    <source>
        <dbReference type="EMBL" id="VDM23826.1"/>
    </source>
</evidence>
<feature type="region of interest" description="Disordered" evidence="2">
    <location>
        <begin position="139"/>
        <end position="170"/>
    </location>
</feature>
<dbReference type="GO" id="GO:0005730">
    <property type="term" value="C:nucleolus"/>
    <property type="evidence" value="ECO:0007669"/>
    <property type="project" value="TreeGrafter"/>
</dbReference>